<reference evidence="2" key="1">
    <citation type="submission" date="2015-07" db="EMBL/GenBank/DDBJ databases">
        <authorList>
            <person name="Rodrigo-Torres Lidia"/>
            <person name="Arahal R.David."/>
        </authorList>
    </citation>
    <scope>NUCLEOTIDE SEQUENCE [LARGE SCALE GENOMIC DNA]</scope>
    <source>
        <strain evidence="2">CECT 5112</strain>
    </source>
</reference>
<protein>
    <submittedName>
        <fullName evidence="1">Uncharacterized protein</fullName>
    </submittedName>
</protein>
<name>A0A0M7AQJ8_9HYPH</name>
<sequence length="256" mass="29128">MIALLVARGFPRLVQPADLSLDPSGRFQWTCLQEAVSAANKKITAQVALGVGVDERIEANHPALRTAFVQSVRTRQRIVIDNVARLFDNHDWDSALAFQTAIQKSDINIFCALQGARLEELDQQTLRVLILDRLHQSKERQAAREFRKTLQKQHVRAKPKASAGSPSQATEKLALYDEIFISIHIHKLCNDWITEDLSPPFTVKEIVDGLNEKGIQTQRGKPWTPPNLRKFLRVKRKTDPESKLWDLIKLPKPTEF</sequence>
<proteinExistence type="predicted"/>
<dbReference type="RefSeq" id="WP_055674045.1">
    <property type="nucleotide sequence ID" value="NZ_CXWD01000034.1"/>
</dbReference>
<gene>
    <name evidence="1" type="ORF">LAX5112_04902</name>
</gene>
<dbReference type="Proteomes" id="UP000053235">
    <property type="component" value="Unassembled WGS sequence"/>
</dbReference>
<keyword evidence="2" id="KW-1185">Reference proteome</keyword>
<evidence type="ECO:0000313" key="1">
    <source>
        <dbReference type="EMBL" id="CTQ77415.1"/>
    </source>
</evidence>
<dbReference type="AlphaFoldDB" id="A0A0M7AQJ8"/>
<evidence type="ECO:0000313" key="2">
    <source>
        <dbReference type="Proteomes" id="UP000053235"/>
    </source>
</evidence>
<accession>A0A0M7AQJ8</accession>
<organism evidence="1 2">
    <name type="scientific">Roseibium alexandrii</name>
    <dbReference type="NCBI Taxonomy" id="388408"/>
    <lineage>
        <taxon>Bacteria</taxon>
        <taxon>Pseudomonadati</taxon>
        <taxon>Pseudomonadota</taxon>
        <taxon>Alphaproteobacteria</taxon>
        <taxon>Hyphomicrobiales</taxon>
        <taxon>Stappiaceae</taxon>
        <taxon>Roseibium</taxon>
    </lineage>
</organism>
<dbReference type="EMBL" id="CXWD01000034">
    <property type="protein sequence ID" value="CTQ77415.1"/>
    <property type="molecule type" value="Genomic_DNA"/>
</dbReference>